<comment type="similarity">
    <text evidence="1">Belongs to the bacterial solute-binding protein 7 family.</text>
</comment>
<proteinExistence type="inferred from homology"/>
<dbReference type="RefSeq" id="WP_125127789.1">
    <property type="nucleotide sequence ID" value="NZ_RHJS01000002.1"/>
</dbReference>
<dbReference type="GO" id="GO:0055085">
    <property type="term" value="P:transmembrane transport"/>
    <property type="evidence" value="ECO:0007669"/>
    <property type="project" value="InterPro"/>
</dbReference>
<evidence type="ECO:0000313" key="7">
    <source>
        <dbReference type="Proteomes" id="UP000274920"/>
    </source>
</evidence>
<keyword evidence="2" id="KW-0813">Transport</keyword>
<dbReference type="PANTHER" id="PTHR33376">
    <property type="match status" value="1"/>
</dbReference>
<gene>
    <name evidence="6" type="ORF">EBB54_13755</name>
</gene>
<dbReference type="CDD" id="cd13669">
    <property type="entry name" value="PBP2_TRAP_TM0322_like"/>
    <property type="match status" value="1"/>
</dbReference>
<reference evidence="6" key="1">
    <citation type="submission" date="2018-10" db="EMBL/GenBank/DDBJ databases">
        <title>Schaedlerella arabinophila gen. nov. sp. nov., isolated from the mouse intestinal tract and comparative analysis with the genome of the closely related altered Schaedler flora strain ASF502.</title>
        <authorList>
            <person name="Miyake S."/>
            <person name="Soh M."/>
            <person name="Seedorf H."/>
        </authorList>
    </citation>
    <scope>NUCLEOTIDE SEQUENCE [LARGE SCALE GENOMIC DNA]</scope>
    <source>
        <strain evidence="6">DSM 106076</strain>
    </source>
</reference>
<feature type="region of interest" description="Disordered" evidence="4">
    <location>
        <begin position="26"/>
        <end position="46"/>
    </location>
</feature>
<protein>
    <submittedName>
        <fullName evidence="6">C4-dicarboxylate ABC transporter substrate-binding protein</fullName>
    </submittedName>
</protein>
<dbReference type="GO" id="GO:0030288">
    <property type="term" value="C:outer membrane-bounded periplasmic space"/>
    <property type="evidence" value="ECO:0007669"/>
    <property type="project" value="InterPro"/>
</dbReference>
<evidence type="ECO:0000256" key="1">
    <source>
        <dbReference type="ARBA" id="ARBA00009023"/>
    </source>
</evidence>
<dbReference type="PANTHER" id="PTHR33376:SF7">
    <property type="entry name" value="C4-DICARBOXYLATE-BINDING PROTEIN DCTB"/>
    <property type="match status" value="1"/>
</dbReference>
<evidence type="ECO:0000256" key="3">
    <source>
        <dbReference type="ARBA" id="ARBA00022729"/>
    </source>
</evidence>
<evidence type="ECO:0000256" key="5">
    <source>
        <dbReference type="SAM" id="SignalP"/>
    </source>
</evidence>
<dbReference type="InterPro" id="IPR038404">
    <property type="entry name" value="TRAP_DctP_sf"/>
</dbReference>
<dbReference type="InterPro" id="IPR018389">
    <property type="entry name" value="DctP_fam"/>
</dbReference>
<keyword evidence="7" id="KW-1185">Reference proteome</keyword>
<accession>A0A3R8KY63</accession>
<name>A0A3R8KY63_9FIRM</name>
<keyword evidence="3 5" id="KW-0732">Signal</keyword>
<dbReference type="NCBIfam" id="NF037995">
    <property type="entry name" value="TRAP_S1"/>
    <property type="match status" value="1"/>
</dbReference>
<dbReference type="Gene3D" id="3.40.190.170">
    <property type="entry name" value="Bacterial extracellular solute-binding protein, family 7"/>
    <property type="match status" value="1"/>
</dbReference>
<evidence type="ECO:0000256" key="2">
    <source>
        <dbReference type="ARBA" id="ARBA00022448"/>
    </source>
</evidence>
<dbReference type="InterPro" id="IPR004682">
    <property type="entry name" value="TRAP_DctP"/>
</dbReference>
<sequence>MKKMILFVAGIGLAVCLTACSGESKPVAESTEKTGESITNESSADKENAEVVLQVAIENSASEPVGQGFKKAQELIDEKSNGEVAIELYPDSQLGDKSSLIDSMLLGENVCVLADGAFYADYGVPDFGIVFGPFLFDSWEQCWTLIESDWYQEQCAKLEEKGLKILASNWIYGERHTLTTEPVNSVEDLAGMKIRVPSNEIQSIGFDVLGAASTGMALGDVYQALQTKTIDGAENPLGTLYGRKLHEIAKYLILDGHVKNFTTLVCSAEWFDSLTKDQQDWLTETMVEAGEFNNGVYEKADAEYLDLMKSEGVTVVEPTEEQLEAFKEKAAPFYEMGDKFGWSDGLYKTVREAMGE</sequence>
<dbReference type="PIRSF" id="PIRSF006470">
    <property type="entry name" value="DctB"/>
    <property type="match status" value="1"/>
</dbReference>
<dbReference type="Pfam" id="PF03480">
    <property type="entry name" value="DctP"/>
    <property type="match status" value="1"/>
</dbReference>
<organism evidence="6 7">
    <name type="scientific">Schaedlerella arabinosiphila</name>
    <dbReference type="NCBI Taxonomy" id="2044587"/>
    <lineage>
        <taxon>Bacteria</taxon>
        <taxon>Bacillati</taxon>
        <taxon>Bacillota</taxon>
        <taxon>Clostridia</taxon>
        <taxon>Lachnospirales</taxon>
        <taxon>Lachnospiraceae</taxon>
        <taxon>Schaedlerella</taxon>
    </lineage>
</organism>
<dbReference type="Proteomes" id="UP000274920">
    <property type="component" value="Unassembled WGS sequence"/>
</dbReference>
<evidence type="ECO:0000313" key="6">
    <source>
        <dbReference type="EMBL" id="RRK32307.1"/>
    </source>
</evidence>
<evidence type="ECO:0000256" key="4">
    <source>
        <dbReference type="SAM" id="MobiDB-lite"/>
    </source>
</evidence>
<comment type="caution">
    <text evidence="6">The sequence shown here is derived from an EMBL/GenBank/DDBJ whole genome shotgun (WGS) entry which is preliminary data.</text>
</comment>
<dbReference type="EMBL" id="RHJS01000002">
    <property type="protein sequence ID" value="RRK32307.1"/>
    <property type="molecule type" value="Genomic_DNA"/>
</dbReference>
<dbReference type="AlphaFoldDB" id="A0A3R8KY63"/>
<feature type="chain" id="PRO_5038391875" evidence="5">
    <location>
        <begin position="22"/>
        <end position="356"/>
    </location>
</feature>
<feature type="signal peptide" evidence="5">
    <location>
        <begin position="1"/>
        <end position="21"/>
    </location>
</feature>